<evidence type="ECO:0000256" key="7">
    <source>
        <dbReference type="RuleBase" id="RU000578"/>
    </source>
</evidence>
<comment type="function">
    <text evidence="6 7">The RecF protein is involved in DNA metabolism; it is required for DNA replication and normal SOS inducibility. RecF binds preferentially to single-stranded, linear DNA. It also seems to bind ATP.</text>
</comment>
<dbReference type="Gene3D" id="3.40.50.300">
    <property type="entry name" value="P-loop containing nucleotide triphosphate hydrolases"/>
    <property type="match status" value="1"/>
</dbReference>
<dbReference type="GO" id="GO:0006302">
    <property type="term" value="P:double-strand break repair"/>
    <property type="evidence" value="ECO:0007669"/>
    <property type="project" value="TreeGrafter"/>
</dbReference>
<dbReference type="PROSITE" id="PS00618">
    <property type="entry name" value="RECF_2"/>
    <property type="match status" value="1"/>
</dbReference>
<dbReference type="GO" id="GO:0009432">
    <property type="term" value="P:SOS response"/>
    <property type="evidence" value="ECO:0007669"/>
    <property type="project" value="UniProtKB-UniRule"/>
</dbReference>
<proteinExistence type="inferred from homology"/>
<dbReference type="Gene3D" id="1.20.1050.90">
    <property type="entry name" value="RecF/RecN/SMC, N-terminal domain"/>
    <property type="match status" value="1"/>
</dbReference>
<dbReference type="InterPro" id="IPR018078">
    <property type="entry name" value="DNA-binding_RecF_CS"/>
</dbReference>
<keyword evidence="2 6" id="KW-0235">DNA replication</keyword>
<sequence>MRLTSLLARNFRNLEELHLSFDAQRNLLIGKNGAGKSNVLEAIYYLCVSRSPRGALDGELVRWGADFFHLEGRGERRRGPFEVTATVRGGQKEVGFNGVRLARISELVGEIAVVSLSQDDTKLTKGPPGQRRRFLDIAVSQISRIYLQMLNDYRRTLQQRNRVLLVARESGGVRAESLEPWDEQLVSLGARIIVERQSAMEELAPRAIALYGQLGGGRDSMDLVYAPTVGDGTGMSGDELANEFRDKLVRTRRAEIERGQTLVGPHRDDIEVAVGGRNLRTYGSEGQHRSAAIALRLGEADLLRRHIGEDPVFVLDEVFSELDRDRAGALVTILEEWEQIFLATTRSDSIEARDLEAATFLLEDGAFVEG</sequence>
<keyword evidence="3 6" id="KW-0547">Nucleotide-binding</keyword>
<evidence type="ECO:0000256" key="1">
    <source>
        <dbReference type="ARBA" id="ARBA00022490"/>
    </source>
</evidence>
<evidence type="ECO:0000256" key="6">
    <source>
        <dbReference type="HAMAP-Rule" id="MF_00365"/>
    </source>
</evidence>
<organism evidence="9 10">
    <name type="scientific">candidate division TA06 bacterium SM23_40</name>
    <dbReference type="NCBI Taxonomy" id="1703774"/>
    <lineage>
        <taxon>Bacteria</taxon>
        <taxon>Bacteria division TA06</taxon>
    </lineage>
</organism>
<feature type="binding site" evidence="6">
    <location>
        <begin position="30"/>
        <end position="37"/>
    </location>
    <ligand>
        <name>ATP</name>
        <dbReference type="ChEBI" id="CHEBI:30616"/>
    </ligand>
</feature>
<dbReference type="GO" id="GO:0006260">
    <property type="term" value="P:DNA replication"/>
    <property type="evidence" value="ECO:0007669"/>
    <property type="project" value="UniProtKB-UniRule"/>
</dbReference>
<comment type="subcellular location">
    <subcellularLocation>
        <location evidence="6 7">Cytoplasm</location>
    </subcellularLocation>
</comment>
<dbReference type="InterPro" id="IPR001238">
    <property type="entry name" value="DNA-binding_RecF"/>
</dbReference>
<dbReference type="InterPro" id="IPR042174">
    <property type="entry name" value="RecF_2"/>
</dbReference>
<dbReference type="SUPFAM" id="SSF52540">
    <property type="entry name" value="P-loop containing nucleoside triphosphate hydrolases"/>
    <property type="match status" value="1"/>
</dbReference>
<protein>
    <recommendedName>
        <fullName evidence="6 7">DNA replication and repair protein RecF</fullName>
    </recommendedName>
</protein>
<keyword evidence="6 7" id="KW-0742">SOS response</keyword>
<dbReference type="GO" id="GO:0000731">
    <property type="term" value="P:DNA synthesis involved in DNA repair"/>
    <property type="evidence" value="ECO:0007669"/>
    <property type="project" value="TreeGrafter"/>
</dbReference>
<dbReference type="EMBL" id="LJUI01000010">
    <property type="protein sequence ID" value="KPK70761.1"/>
    <property type="molecule type" value="Genomic_DNA"/>
</dbReference>
<dbReference type="PANTHER" id="PTHR32182">
    <property type="entry name" value="DNA REPLICATION AND REPAIR PROTEIN RECF"/>
    <property type="match status" value="1"/>
</dbReference>
<evidence type="ECO:0000313" key="10">
    <source>
        <dbReference type="Proteomes" id="UP000051717"/>
    </source>
</evidence>
<feature type="domain" description="Endonuclease GajA/Old nuclease/RecF-like AAA" evidence="8">
    <location>
        <begin position="1"/>
        <end position="47"/>
    </location>
</feature>
<dbReference type="PATRIC" id="fig|1703774.3.peg.352"/>
<evidence type="ECO:0000256" key="5">
    <source>
        <dbReference type="ARBA" id="ARBA00023125"/>
    </source>
</evidence>
<keyword evidence="6 7" id="KW-0234">DNA repair</keyword>
<accession>A0A0S8GDE7</accession>
<dbReference type="AlphaFoldDB" id="A0A0S8GDE7"/>
<evidence type="ECO:0000256" key="3">
    <source>
        <dbReference type="ARBA" id="ARBA00022741"/>
    </source>
</evidence>
<reference evidence="9 10" key="1">
    <citation type="journal article" date="2015" name="Microbiome">
        <title>Genomic resolution of linkages in carbon, nitrogen, and sulfur cycling among widespread estuary sediment bacteria.</title>
        <authorList>
            <person name="Baker B.J."/>
            <person name="Lazar C.S."/>
            <person name="Teske A.P."/>
            <person name="Dick G.J."/>
        </authorList>
    </citation>
    <scope>NUCLEOTIDE SEQUENCE [LARGE SCALE GENOMIC DNA]</scope>
    <source>
        <strain evidence="9">SM23_40</strain>
    </source>
</reference>
<dbReference type="NCBIfam" id="TIGR00611">
    <property type="entry name" value="recf"/>
    <property type="match status" value="1"/>
</dbReference>
<evidence type="ECO:0000256" key="4">
    <source>
        <dbReference type="ARBA" id="ARBA00022840"/>
    </source>
</evidence>
<dbReference type="GO" id="GO:0005737">
    <property type="term" value="C:cytoplasm"/>
    <property type="evidence" value="ECO:0007669"/>
    <property type="project" value="UniProtKB-SubCell"/>
</dbReference>
<dbReference type="HAMAP" id="MF_00365">
    <property type="entry name" value="RecF"/>
    <property type="match status" value="1"/>
</dbReference>
<comment type="caution">
    <text evidence="9">The sequence shown here is derived from an EMBL/GenBank/DDBJ whole genome shotgun (WGS) entry which is preliminary data.</text>
</comment>
<comment type="similarity">
    <text evidence="6 7">Belongs to the RecF family.</text>
</comment>
<evidence type="ECO:0000313" key="9">
    <source>
        <dbReference type="EMBL" id="KPK70761.1"/>
    </source>
</evidence>
<dbReference type="Pfam" id="PF13175">
    <property type="entry name" value="AAA_15"/>
    <property type="match status" value="1"/>
</dbReference>
<keyword evidence="5 6" id="KW-0238">DNA-binding</keyword>
<keyword evidence="4 6" id="KW-0067">ATP-binding</keyword>
<keyword evidence="1 6" id="KW-0963">Cytoplasm</keyword>
<dbReference type="InterPro" id="IPR027417">
    <property type="entry name" value="P-loop_NTPase"/>
</dbReference>
<keyword evidence="6 7" id="KW-0227">DNA damage</keyword>
<name>A0A0S8GDE7_UNCT6</name>
<dbReference type="Proteomes" id="UP000051717">
    <property type="component" value="Unassembled WGS sequence"/>
</dbReference>
<dbReference type="GO" id="GO:0005524">
    <property type="term" value="F:ATP binding"/>
    <property type="evidence" value="ECO:0007669"/>
    <property type="project" value="UniProtKB-UniRule"/>
</dbReference>
<dbReference type="InterPro" id="IPR041685">
    <property type="entry name" value="AAA_GajA/Old/RecF-like"/>
</dbReference>
<dbReference type="GO" id="GO:0003697">
    <property type="term" value="F:single-stranded DNA binding"/>
    <property type="evidence" value="ECO:0007669"/>
    <property type="project" value="UniProtKB-UniRule"/>
</dbReference>
<evidence type="ECO:0000259" key="8">
    <source>
        <dbReference type="Pfam" id="PF13175"/>
    </source>
</evidence>
<dbReference type="PANTHER" id="PTHR32182:SF0">
    <property type="entry name" value="DNA REPLICATION AND REPAIR PROTEIN RECF"/>
    <property type="match status" value="1"/>
</dbReference>
<evidence type="ECO:0000256" key="2">
    <source>
        <dbReference type="ARBA" id="ARBA00022705"/>
    </source>
</evidence>
<gene>
    <name evidence="6" type="primary">recF</name>
    <name evidence="9" type="ORF">AMJ82_02385</name>
</gene>